<comment type="caution">
    <text evidence="7">The sequence shown here is derived from an EMBL/GenBank/DDBJ whole genome shotgun (WGS) entry which is preliminary data.</text>
</comment>
<dbReference type="GO" id="GO:0048040">
    <property type="term" value="F:UDP-glucuronate decarboxylase activity"/>
    <property type="evidence" value="ECO:0007669"/>
    <property type="project" value="TreeGrafter"/>
</dbReference>
<accession>A0A1G1V573</accession>
<dbReference type="Gene3D" id="3.40.50.720">
    <property type="entry name" value="NAD(P)-binding Rossmann-like Domain"/>
    <property type="match status" value="1"/>
</dbReference>
<sequence length="963" mass="106286">MTSPPPSFFSGVFPVVLVGGGAGFVGSRLCEEFLARKVRVICVDNWQTGLRDNVSHLRGNPNFFLVEADIDKARFDGIARLDYVVHLAGIDAYMNGEDLSIETLQTNSLGTQNLLSLALATRSRFTLVSTIDIFSANISSQTVSNYFGEARALEGWYSHHEAKRFAEALVAEYGTKKGLDVRIVRLGDVYGPRMPLSSGSPLAELFKSFIYSRPLRVFGEAFLYPVYVDDVVWGIVRSVLSGGTRNAIISLAGEYTSFGQVAEAFRAVAPGVAMHYVGQDSLPRDQIPREVLRAGRELISWEPHTTLVEGIASTVLWLSSQKGGSALREEGVGTDARPVVFDQKVPVRREFWPKDVFKKTPLDFGGWGMRFWRYNSLALFLLLAFFGWFLLWPLLELVLGLGDLKLAYSYAKRGDPKAEVWLSASSFWFNQAQGGFGLWRFVPFFSDSSSKYVRRSVVLGGLAQISRQHRVAVVQFHRLISGMFGESPVALTAQSLVLGNNLALMGQQLAFLDAELSTLSEADRTFLEKYLPGNLMGELKRWSSSAFSLAGLVGEAPDILGERSPRKYLLLIQDNTELRPAGGVVVGYGLLTFERGNLRGVEFNEASVADSQLFGQVNPPEPIRKYLGDSTWFLKDALWSPDFPTAAQRASWFIEKELDQKVDGVIALDFEYLKQMLGVFGGVDVPGLGRVTSEGFYKKVVSGPADSRAGVLRIAQALFEKVGEGGVSTVSNMGLVSLEALAQKHLSIYFRQPSALSVLSGAGWSGGFAGVDCSVDQACVADYIYFSEANLGKSQANYFLDRTFSLDVDFDQTQVLHKLTIGYGLRTTSLSYKNYFRLYTPLKADQVTAMFVDQASGKQEEISLDRGQEKGKSFLGGFVELAPGSQGQIVLSWSIPYQDQTEYKLLWQKQPGTFGDSLWVNIAKPGSLLGFVYPAPSLTSKSSISYNTRLVHDLEFNSKWQKQ</sequence>
<feature type="transmembrane region" description="Helical" evidence="5">
    <location>
        <begin position="12"/>
        <end position="30"/>
    </location>
</feature>
<evidence type="ECO:0000259" key="6">
    <source>
        <dbReference type="Pfam" id="PF01370"/>
    </source>
</evidence>
<organism evidence="7 8">
    <name type="scientific">Candidatus Blackburnbacteria bacterium RIFCSPHIGHO2_02_FULL_44_20</name>
    <dbReference type="NCBI Taxonomy" id="1797516"/>
    <lineage>
        <taxon>Bacteria</taxon>
        <taxon>Candidatus Blackburniibacteriota</taxon>
    </lineage>
</organism>
<dbReference type="InterPro" id="IPR044516">
    <property type="entry name" value="UXS-like"/>
</dbReference>
<dbReference type="PANTHER" id="PTHR43078">
    <property type="entry name" value="UDP-GLUCURONIC ACID DECARBOXYLASE-RELATED"/>
    <property type="match status" value="1"/>
</dbReference>
<gene>
    <name evidence="7" type="ORF">A3D26_00275</name>
</gene>
<feature type="domain" description="NAD-dependent epimerase/dehydratase" evidence="6">
    <location>
        <begin position="16"/>
        <end position="238"/>
    </location>
</feature>
<dbReference type="EMBL" id="MHBZ01000033">
    <property type="protein sequence ID" value="OGY10521.1"/>
    <property type="molecule type" value="Genomic_DNA"/>
</dbReference>
<keyword evidence="3" id="KW-0520">NAD</keyword>
<dbReference type="SUPFAM" id="SSF51735">
    <property type="entry name" value="NAD(P)-binding Rossmann-fold domains"/>
    <property type="match status" value="1"/>
</dbReference>
<protein>
    <recommendedName>
        <fullName evidence="6">NAD-dependent epimerase/dehydratase domain-containing protein</fullName>
    </recommendedName>
</protein>
<comment type="cofactor">
    <cofactor evidence="1">
        <name>NAD(+)</name>
        <dbReference type="ChEBI" id="CHEBI:57540"/>
    </cofactor>
</comment>
<dbReference type="AlphaFoldDB" id="A0A1G1V573"/>
<feature type="transmembrane region" description="Helical" evidence="5">
    <location>
        <begin position="377"/>
        <end position="395"/>
    </location>
</feature>
<evidence type="ECO:0000256" key="3">
    <source>
        <dbReference type="ARBA" id="ARBA00023027"/>
    </source>
</evidence>
<keyword evidence="5" id="KW-1133">Transmembrane helix</keyword>
<keyword evidence="2" id="KW-0210">Decarboxylase</keyword>
<dbReference type="STRING" id="1797516.A3D26_00275"/>
<dbReference type="InterPro" id="IPR025101">
    <property type="entry name" value="DUF4012"/>
</dbReference>
<dbReference type="InterPro" id="IPR036291">
    <property type="entry name" value="NAD(P)-bd_dom_sf"/>
</dbReference>
<reference evidence="7 8" key="1">
    <citation type="journal article" date="2016" name="Nat. Commun.">
        <title>Thousands of microbial genomes shed light on interconnected biogeochemical processes in an aquifer system.</title>
        <authorList>
            <person name="Anantharaman K."/>
            <person name="Brown C.T."/>
            <person name="Hug L.A."/>
            <person name="Sharon I."/>
            <person name="Castelle C.J."/>
            <person name="Probst A.J."/>
            <person name="Thomas B.C."/>
            <person name="Singh A."/>
            <person name="Wilkins M.J."/>
            <person name="Karaoz U."/>
            <person name="Brodie E.L."/>
            <person name="Williams K.H."/>
            <person name="Hubbard S.S."/>
            <person name="Banfield J.F."/>
        </authorList>
    </citation>
    <scope>NUCLEOTIDE SEQUENCE [LARGE SCALE GENOMIC DNA]</scope>
</reference>
<evidence type="ECO:0000256" key="5">
    <source>
        <dbReference type="SAM" id="Phobius"/>
    </source>
</evidence>
<dbReference type="Proteomes" id="UP000178319">
    <property type="component" value="Unassembled WGS sequence"/>
</dbReference>
<name>A0A1G1V573_9BACT</name>
<keyword evidence="5" id="KW-0472">Membrane</keyword>
<dbReference type="PANTHER" id="PTHR43078:SF6">
    <property type="entry name" value="UDP-GLUCURONIC ACID DECARBOXYLASE 1"/>
    <property type="match status" value="1"/>
</dbReference>
<keyword evidence="4" id="KW-0456">Lyase</keyword>
<proteinExistence type="predicted"/>
<evidence type="ECO:0000256" key="4">
    <source>
        <dbReference type="ARBA" id="ARBA00023239"/>
    </source>
</evidence>
<evidence type="ECO:0000313" key="8">
    <source>
        <dbReference type="Proteomes" id="UP000178319"/>
    </source>
</evidence>
<dbReference type="InterPro" id="IPR001509">
    <property type="entry name" value="Epimerase_deHydtase"/>
</dbReference>
<evidence type="ECO:0000256" key="2">
    <source>
        <dbReference type="ARBA" id="ARBA00022793"/>
    </source>
</evidence>
<dbReference type="Pfam" id="PF13196">
    <property type="entry name" value="DUF4012"/>
    <property type="match status" value="1"/>
</dbReference>
<evidence type="ECO:0000256" key="1">
    <source>
        <dbReference type="ARBA" id="ARBA00001911"/>
    </source>
</evidence>
<keyword evidence="5" id="KW-0812">Transmembrane</keyword>
<dbReference type="GO" id="GO:0070403">
    <property type="term" value="F:NAD+ binding"/>
    <property type="evidence" value="ECO:0007669"/>
    <property type="project" value="InterPro"/>
</dbReference>
<dbReference type="Pfam" id="PF01370">
    <property type="entry name" value="Epimerase"/>
    <property type="match status" value="1"/>
</dbReference>
<dbReference type="GO" id="GO:0005737">
    <property type="term" value="C:cytoplasm"/>
    <property type="evidence" value="ECO:0007669"/>
    <property type="project" value="TreeGrafter"/>
</dbReference>
<evidence type="ECO:0000313" key="7">
    <source>
        <dbReference type="EMBL" id="OGY10521.1"/>
    </source>
</evidence>
<dbReference type="GO" id="GO:0042732">
    <property type="term" value="P:D-xylose metabolic process"/>
    <property type="evidence" value="ECO:0007669"/>
    <property type="project" value="InterPro"/>
</dbReference>